<dbReference type="GO" id="GO:0005886">
    <property type="term" value="C:plasma membrane"/>
    <property type="evidence" value="ECO:0007669"/>
    <property type="project" value="UniProtKB-SubCell"/>
</dbReference>
<keyword evidence="5 6" id="KW-0472">Membrane</keyword>
<dbReference type="InterPro" id="IPR022791">
    <property type="entry name" value="L-PG_synthase/AglD"/>
</dbReference>
<keyword evidence="8" id="KW-1185">Reference proteome</keyword>
<evidence type="ECO:0000256" key="4">
    <source>
        <dbReference type="ARBA" id="ARBA00022989"/>
    </source>
</evidence>
<evidence type="ECO:0000256" key="2">
    <source>
        <dbReference type="ARBA" id="ARBA00022475"/>
    </source>
</evidence>
<dbReference type="STRING" id="435880.SAMN04487988_104245"/>
<proteinExistence type="predicted"/>
<evidence type="ECO:0000256" key="5">
    <source>
        <dbReference type="ARBA" id="ARBA00023136"/>
    </source>
</evidence>
<dbReference type="PANTHER" id="PTHR39087:SF2">
    <property type="entry name" value="UPF0104 MEMBRANE PROTEIN MJ1595"/>
    <property type="match status" value="1"/>
</dbReference>
<evidence type="ECO:0008006" key="9">
    <source>
        <dbReference type="Google" id="ProtNLM"/>
    </source>
</evidence>
<reference evidence="8" key="1">
    <citation type="submission" date="2016-10" db="EMBL/GenBank/DDBJ databases">
        <authorList>
            <person name="Varghese N."/>
            <person name="Submissions S."/>
        </authorList>
    </citation>
    <scope>NUCLEOTIDE SEQUENCE [LARGE SCALE GENOMIC DNA]</scope>
    <source>
        <strain evidence="8">DSM 19315</strain>
    </source>
</reference>
<feature type="transmembrane region" description="Helical" evidence="6">
    <location>
        <begin position="169"/>
        <end position="187"/>
    </location>
</feature>
<feature type="transmembrane region" description="Helical" evidence="6">
    <location>
        <begin position="297"/>
        <end position="321"/>
    </location>
</feature>
<dbReference type="RefSeq" id="WP_092790401.1">
    <property type="nucleotide sequence ID" value="NZ_FOPC01000004.1"/>
</dbReference>
<gene>
    <name evidence="7" type="ORF">SAMN04487988_104245</name>
</gene>
<keyword evidence="3 6" id="KW-0812">Transmembrane</keyword>
<feature type="transmembrane region" description="Helical" evidence="6">
    <location>
        <begin position="42"/>
        <end position="59"/>
    </location>
</feature>
<feature type="transmembrane region" description="Helical" evidence="6">
    <location>
        <begin position="130"/>
        <end position="149"/>
    </location>
</feature>
<comment type="subcellular location">
    <subcellularLocation>
        <location evidence="1">Cell membrane</location>
        <topology evidence="1">Multi-pass membrane protein</topology>
    </subcellularLocation>
</comment>
<sequence>MNKRLKQIIQVSVSLALAGWIFWFLYKDIALEELLVQIRSSNWFWIGFSLAISLLGFWIRGWRWTLLIREDEGKKVSSGDAYHAVMAGYLANLVVPRAGEVARCGVLVRTNGVSMGHLIGTVILERSIDLLFLVGTIFLAFVVERELFLNLAGQLVDLDSLGAKLIDNLPLFLTIALILVVFFWIVFRRFRQHSLIQKIQQFTRELIGGIKRIGELDNPAGFWLSSVFIWIIYFLTMYTVSLGIQSTANLSLGEVLLVMVMGSIGMVAPVQGGIGTFHALVAFILIQFGVAEEDGKIFAAIIHGTQVLLILVGGLVSWAIVMKKAAWIKPAKP</sequence>
<feature type="transmembrane region" description="Helical" evidence="6">
    <location>
        <begin position="7"/>
        <end position="26"/>
    </location>
</feature>
<name>A0A1I2SHD3_9BACT</name>
<keyword evidence="2" id="KW-1003">Cell membrane</keyword>
<accession>A0A1I2SHD3</accession>
<protein>
    <recommendedName>
        <fullName evidence="9">Lysylphosphatidylglycerol synthase TM region</fullName>
    </recommendedName>
</protein>
<dbReference type="OrthoDB" id="9812094at2"/>
<organism evidence="7 8">
    <name type="scientific">Algoriphagus hitonicola</name>
    <dbReference type="NCBI Taxonomy" id="435880"/>
    <lineage>
        <taxon>Bacteria</taxon>
        <taxon>Pseudomonadati</taxon>
        <taxon>Bacteroidota</taxon>
        <taxon>Cytophagia</taxon>
        <taxon>Cytophagales</taxon>
        <taxon>Cyclobacteriaceae</taxon>
        <taxon>Algoriphagus</taxon>
    </lineage>
</organism>
<dbReference type="Proteomes" id="UP000199642">
    <property type="component" value="Unassembled WGS sequence"/>
</dbReference>
<evidence type="ECO:0000256" key="3">
    <source>
        <dbReference type="ARBA" id="ARBA00022692"/>
    </source>
</evidence>
<feature type="transmembrane region" description="Helical" evidence="6">
    <location>
        <begin position="274"/>
        <end position="291"/>
    </location>
</feature>
<keyword evidence="4 6" id="KW-1133">Transmembrane helix</keyword>
<dbReference type="AlphaFoldDB" id="A0A1I2SHD3"/>
<dbReference type="PANTHER" id="PTHR39087">
    <property type="entry name" value="UPF0104 MEMBRANE PROTEIN MJ1595"/>
    <property type="match status" value="1"/>
</dbReference>
<dbReference type="EMBL" id="FOPC01000004">
    <property type="protein sequence ID" value="SFG51119.1"/>
    <property type="molecule type" value="Genomic_DNA"/>
</dbReference>
<evidence type="ECO:0000313" key="8">
    <source>
        <dbReference type="Proteomes" id="UP000199642"/>
    </source>
</evidence>
<evidence type="ECO:0000256" key="6">
    <source>
        <dbReference type="SAM" id="Phobius"/>
    </source>
</evidence>
<dbReference type="Pfam" id="PF03706">
    <property type="entry name" value="LPG_synthase_TM"/>
    <property type="match status" value="1"/>
</dbReference>
<evidence type="ECO:0000256" key="1">
    <source>
        <dbReference type="ARBA" id="ARBA00004651"/>
    </source>
</evidence>
<feature type="transmembrane region" description="Helical" evidence="6">
    <location>
        <begin position="220"/>
        <end position="244"/>
    </location>
</feature>
<evidence type="ECO:0000313" key="7">
    <source>
        <dbReference type="EMBL" id="SFG51119.1"/>
    </source>
</evidence>